<comment type="caution">
    <text evidence="1">The sequence shown here is derived from an EMBL/GenBank/DDBJ whole genome shotgun (WGS) entry which is preliminary data.</text>
</comment>
<dbReference type="OrthoDB" id="10662387at2759"/>
<gene>
    <name evidence="1" type="ORF">HOLleu_42805</name>
</gene>
<organism evidence="1 2">
    <name type="scientific">Holothuria leucospilota</name>
    <name type="common">Black long sea cucumber</name>
    <name type="synonym">Mertensiothuria leucospilota</name>
    <dbReference type="NCBI Taxonomy" id="206669"/>
    <lineage>
        <taxon>Eukaryota</taxon>
        <taxon>Metazoa</taxon>
        <taxon>Echinodermata</taxon>
        <taxon>Eleutherozoa</taxon>
        <taxon>Echinozoa</taxon>
        <taxon>Holothuroidea</taxon>
        <taxon>Aspidochirotacea</taxon>
        <taxon>Aspidochirotida</taxon>
        <taxon>Holothuriidae</taxon>
        <taxon>Holothuria</taxon>
    </lineage>
</organism>
<evidence type="ECO:0000313" key="2">
    <source>
        <dbReference type="Proteomes" id="UP001152320"/>
    </source>
</evidence>
<sequence>MLLGIDVVKLKRDIDELSLSTGTVTDLVDRYDSGLRRLLDIHAPLKKRLLTLRPLTPWFCDELRMVKQQRRRLERKMIKSGLMIDRQLCYDHCKLYREMLNNAKSCYHQDHIAKCNDRQLFSLIDRMCNPIQTHILPDHVSGKLLATILLVSSTQRFVTSVTTLTT</sequence>
<protein>
    <submittedName>
        <fullName evidence="1">Uncharacterized protein</fullName>
    </submittedName>
</protein>
<accession>A0A9Q0YEH9</accession>
<dbReference type="EMBL" id="JAIZAY010000137">
    <property type="protein sequence ID" value="KAJ8018929.1"/>
    <property type="molecule type" value="Genomic_DNA"/>
</dbReference>
<name>A0A9Q0YEH9_HOLLE</name>
<reference evidence="1" key="1">
    <citation type="submission" date="2021-10" db="EMBL/GenBank/DDBJ databases">
        <title>Tropical sea cucumber genome reveals ecological adaptation and Cuvierian tubules defense mechanism.</title>
        <authorList>
            <person name="Chen T."/>
        </authorList>
    </citation>
    <scope>NUCLEOTIDE SEQUENCE</scope>
    <source>
        <strain evidence="1">Nanhai2018</strain>
        <tissue evidence="1">Muscle</tissue>
    </source>
</reference>
<dbReference type="PANTHER" id="PTHR46670">
    <property type="entry name" value="ENDO/EXONUCLEASE/PHOSPHATASE DOMAIN-CONTAINING PROTEIN"/>
    <property type="match status" value="1"/>
</dbReference>
<evidence type="ECO:0000313" key="1">
    <source>
        <dbReference type="EMBL" id="KAJ8018929.1"/>
    </source>
</evidence>
<dbReference type="Proteomes" id="UP001152320">
    <property type="component" value="Unassembled WGS sequence"/>
</dbReference>
<dbReference type="PANTHER" id="PTHR46670:SF3">
    <property type="entry name" value="ENDONUCLEASE_EXONUCLEASE_PHOSPHATASE DOMAIN-CONTAINING PROTEIN"/>
    <property type="match status" value="1"/>
</dbReference>
<keyword evidence="2" id="KW-1185">Reference proteome</keyword>
<dbReference type="AlphaFoldDB" id="A0A9Q0YEH9"/>
<proteinExistence type="predicted"/>